<keyword evidence="2 5" id="KW-0195">Cyclin</keyword>
<evidence type="ECO:0000313" key="8">
    <source>
        <dbReference type="Proteomes" id="UP000501346"/>
    </source>
</evidence>
<dbReference type="Gene3D" id="1.10.472.10">
    <property type="entry name" value="Cyclin-like"/>
    <property type="match status" value="1"/>
</dbReference>
<dbReference type="CDD" id="cd20557">
    <property type="entry name" value="CYCLIN_ScPCL1-like"/>
    <property type="match status" value="1"/>
</dbReference>
<dbReference type="PANTHER" id="PTHR15615:SF10">
    <property type="entry name" value="PHO85 CYCLIN-2-RELATED"/>
    <property type="match status" value="1"/>
</dbReference>
<dbReference type="AlphaFoldDB" id="A0A6C1E531"/>
<evidence type="ECO:0000256" key="3">
    <source>
        <dbReference type="ARBA" id="ARBA00023306"/>
    </source>
</evidence>
<dbReference type="Pfam" id="PF00134">
    <property type="entry name" value="Cyclin_N"/>
    <property type="match status" value="1"/>
</dbReference>
<dbReference type="Proteomes" id="UP000501346">
    <property type="component" value="Chromosome SeIV-SeII"/>
</dbReference>
<dbReference type="OrthoDB" id="10250320at2759"/>
<dbReference type="InterPro" id="IPR013763">
    <property type="entry name" value="Cyclin-like_dom"/>
</dbReference>
<dbReference type="GO" id="GO:0051301">
    <property type="term" value="P:cell division"/>
    <property type="evidence" value="ECO:0007669"/>
    <property type="project" value="UniProtKB-KW"/>
</dbReference>
<dbReference type="FunFam" id="1.10.472.10:FF:000084">
    <property type="entry name" value="PCL9p Cyclin"/>
    <property type="match status" value="1"/>
</dbReference>
<evidence type="ECO:0000256" key="1">
    <source>
        <dbReference type="ARBA" id="ARBA00022618"/>
    </source>
</evidence>
<sequence length="305" mass="34695">MSDYDALLQFNKRPVSQEMIQFLATSTASIIQIRQNSNPVHGCPPPELSLFIKKVVVQSNVQTPTLMATTAYLNKLKSIIPKNVYGIETTRHRIFLGCLILAAKTLNDSSPWNKHWATYTEGLLKVREVNTIERELLEYFNWDVRITTSDLINSLAFFLVPIQEQLFRQQRQELLLFNAPSLGQLKEYINHRRPVSHSRSSSTMSVPSLASIMTVSTTDSRISAFAQLQPSLPLMELDNLNKENHGPFSGQGNMHKNIAVLSQQKTCPTHYINTALPNGQPTPHKPEVHQRLHFTRKGWSSFFKQ</sequence>
<dbReference type="GO" id="GO:0051726">
    <property type="term" value="P:regulation of cell cycle"/>
    <property type="evidence" value="ECO:0007669"/>
    <property type="project" value="InterPro"/>
</dbReference>
<evidence type="ECO:0000259" key="6">
    <source>
        <dbReference type="SMART" id="SM00385"/>
    </source>
</evidence>
<evidence type="ECO:0000256" key="5">
    <source>
        <dbReference type="RuleBase" id="RU000383"/>
    </source>
</evidence>
<dbReference type="InterPro" id="IPR013922">
    <property type="entry name" value="Cyclin_PHO80-like"/>
</dbReference>
<dbReference type="InterPro" id="IPR006671">
    <property type="entry name" value="Cyclin_N"/>
</dbReference>
<dbReference type="GO" id="GO:0000131">
    <property type="term" value="C:incipient cellular bud site"/>
    <property type="evidence" value="ECO:0007669"/>
    <property type="project" value="UniProtKB-ARBA"/>
</dbReference>
<comment type="similarity">
    <text evidence="4">Belongs to the cyclin family. PCL1,2 subfamily.</text>
</comment>
<gene>
    <name evidence="7" type="primary">PCL9_2</name>
    <name evidence="7" type="ORF">GRS66_006531</name>
</gene>
<dbReference type="InterPro" id="IPR036915">
    <property type="entry name" value="Cyclin-like_sf"/>
</dbReference>
<dbReference type="SMART" id="SM00385">
    <property type="entry name" value="CYCLIN"/>
    <property type="match status" value="1"/>
</dbReference>
<dbReference type="GO" id="GO:0005634">
    <property type="term" value="C:nucleus"/>
    <property type="evidence" value="ECO:0007669"/>
    <property type="project" value="TreeGrafter"/>
</dbReference>
<organism evidence="7 8">
    <name type="scientific">Saccharomyces pastorianus</name>
    <name type="common">Lager yeast</name>
    <name type="synonym">Saccharomyces cerevisiae x Saccharomyces eubayanus</name>
    <dbReference type="NCBI Taxonomy" id="27292"/>
    <lineage>
        <taxon>Eukaryota</taxon>
        <taxon>Fungi</taxon>
        <taxon>Dikarya</taxon>
        <taxon>Ascomycota</taxon>
        <taxon>Saccharomycotina</taxon>
        <taxon>Saccharomycetes</taxon>
        <taxon>Saccharomycetales</taxon>
        <taxon>Saccharomycetaceae</taxon>
        <taxon>Saccharomyces</taxon>
    </lineage>
</organism>
<keyword evidence="1" id="KW-0132">Cell division</keyword>
<dbReference type="EMBL" id="CP049001">
    <property type="protein sequence ID" value="QID84040.1"/>
    <property type="molecule type" value="Genomic_DNA"/>
</dbReference>
<dbReference type="PIRSF" id="PIRSF016511">
    <property type="entry name" value="Cyclin_Pcl"/>
    <property type="match status" value="1"/>
</dbReference>
<keyword evidence="3" id="KW-0131">Cell cycle</keyword>
<dbReference type="SUPFAM" id="SSF47954">
    <property type="entry name" value="Cyclin-like"/>
    <property type="match status" value="1"/>
</dbReference>
<name>A0A6C1E531_SACPS</name>
<dbReference type="InterPro" id="IPR012104">
    <property type="entry name" value="PHO85_cyclin_1/2/9"/>
</dbReference>
<dbReference type="GO" id="GO:0000307">
    <property type="term" value="C:cyclin-dependent protein kinase holoenzyme complex"/>
    <property type="evidence" value="ECO:0007669"/>
    <property type="project" value="UniProtKB-ARBA"/>
</dbReference>
<evidence type="ECO:0000313" key="7">
    <source>
        <dbReference type="EMBL" id="QID84040.1"/>
    </source>
</evidence>
<accession>A0A6C1E531</accession>
<proteinExistence type="inferred from homology"/>
<protein>
    <submittedName>
        <fullName evidence="7">Pho85 cyclin</fullName>
    </submittedName>
</protein>
<dbReference type="GO" id="GO:0032878">
    <property type="term" value="P:regulation of establishment or maintenance of cell polarity"/>
    <property type="evidence" value="ECO:0007669"/>
    <property type="project" value="UniProtKB-ARBA"/>
</dbReference>
<dbReference type="PANTHER" id="PTHR15615">
    <property type="match status" value="1"/>
</dbReference>
<dbReference type="GO" id="GO:0019901">
    <property type="term" value="F:protein kinase binding"/>
    <property type="evidence" value="ECO:0007669"/>
    <property type="project" value="InterPro"/>
</dbReference>
<reference evidence="7 8" key="1">
    <citation type="journal article" date="2019" name="BMC Genomics">
        <title>Chromosome level assembly and comparative genome analysis confirm lager-brewing yeasts originated from a single hybridization.</title>
        <authorList>
            <person name="Salazar A.N."/>
            <person name="Gorter de Vries A.R."/>
            <person name="van den Broek M."/>
            <person name="Brouwers N."/>
            <person name="de la Torre Cortes P."/>
            <person name="Kuijpers N.G.A."/>
            <person name="Daran J.G."/>
            <person name="Abeel T."/>
        </authorList>
    </citation>
    <scope>NUCLEOTIDE SEQUENCE [LARGE SCALE GENOMIC DNA]</scope>
    <source>
        <strain evidence="7 8">CBS 1483</strain>
    </source>
</reference>
<evidence type="ECO:0000256" key="4">
    <source>
        <dbReference type="ARBA" id="ARBA00061225"/>
    </source>
</evidence>
<dbReference type="GO" id="GO:0016538">
    <property type="term" value="F:cyclin-dependent protein serine/threonine kinase regulator activity"/>
    <property type="evidence" value="ECO:0007669"/>
    <property type="project" value="TreeGrafter"/>
</dbReference>
<evidence type="ECO:0000256" key="2">
    <source>
        <dbReference type="ARBA" id="ARBA00023127"/>
    </source>
</evidence>
<keyword evidence="8" id="KW-1185">Reference proteome</keyword>
<feature type="domain" description="Cyclin-like" evidence="6">
    <location>
        <begin position="50"/>
        <end position="138"/>
    </location>
</feature>